<comment type="caution">
    <text evidence="3">The sequence shown here is derived from an EMBL/GenBank/DDBJ whole genome shotgun (WGS) entry which is preliminary data.</text>
</comment>
<dbReference type="PANTHER" id="PTHR19353">
    <property type="entry name" value="FATTY ACID DESATURASE 2"/>
    <property type="match status" value="1"/>
</dbReference>
<evidence type="ECO:0000256" key="1">
    <source>
        <dbReference type="SAM" id="Phobius"/>
    </source>
</evidence>
<dbReference type="AlphaFoldDB" id="A0A2T6AGP8"/>
<reference evidence="3 4" key="1">
    <citation type="submission" date="2018-04" db="EMBL/GenBank/DDBJ databases">
        <title>Genomic Encyclopedia of Archaeal and Bacterial Type Strains, Phase II (KMG-II): from individual species to whole genera.</title>
        <authorList>
            <person name="Goeker M."/>
        </authorList>
    </citation>
    <scope>NUCLEOTIDE SEQUENCE [LARGE SCALE GENOMIC DNA]</scope>
    <source>
        <strain evidence="3 4">DSM 23082</strain>
    </source>
</reference>
<dbReference type="Pfam" id="PF00487">
    <property type="entry name" value="FA_desaturase"/>
    <property type="match status" value="1"/>
</dbReference>
<organism evidence="3 4">
    <name type="scientific">Christiangramia gaetbulicola</name>
    <dbReference type="NCBI Taxonomy" id="703340"/>
    <lineage>
        <taxon>Bacteria</taxon>
        <taxon>Pseudomonadati</taxon>
        <taxon>Bacteroidota</taxon>
        <taxon>Flavobacteriia</taxon>
        <taxon>Flavobacteriales</taxon>
        <taxon>Flavobacteriaceae</taxon>
        <taxon>Christiangramia</taxon>
    </lineage>
</organism>
<feature type="transmembrane region" description="Helical" evidence="1">
    <location>
        <begin position="69"/>
        <end position="91"/>
    </location>
</feature>
<keyword evidence="4" id="KW-1185">Reference proteome</keyword>
<dbReference type="PIRSF" id="PIRSF015921">
    <property type="entry name" value="FA_sphinglp_des"/>
    <property type="match status" value="1"/>
</dbReference>
<dbReference type="InterPro" id="IPR012171">
    <property type="entry name" value="Fatty_acid_desaturase"/>
</dbReference>
<dbReference type="GO" id="GO:0016020">
    <property type="term" value="C:membrane"/>
    <property type="evidence" value="ECO:0007669"/>
    <property type="project" value="TreeGrafter"/>
</dbReference>
<dbReference type="EMBL" id="QBKQ01000002">
    <property type="protein sequence ID" value="PTX43008.1"/>
    <property type="molecule type" value="Genomic_DNA"/>
</dbReference>
<sequence>MNAPSFSTNKNTAFSKSLKSRVNNYFKTNNLSKNANSSMVAKTILMLCLFFGPLIAINTGLISSVWLLFALYIISGLGMSGIGMGIMHDAIHGSYSKDKKLNNVLGLTFNLIGANASVWKIQHNVLHHTYPNVNGADDDINPPFFLRFSPNTKWHWTHKFQFIYVWFFYGISTILWVTAKDFVRITRYKNMGFIDKKSEYRKELVSIAGWKILYFMYALILPLIMVPLSWWIILLAFISMHLVTGFLVSTVFQIAHIIPDTDFPLPDDENKIEGDWYRHQLLTTSNFSPRSKIFSWLIGGLNYQVEHHLFPNICHVHYRNISKIVEKTAREYGIPYHVKKTFVGAIWDHIKMLKMLGNKKPAFSST</sequence>
<feature type="transmembrane region" description="Helical" evidence="1">
    <location>
        <begin position="163"/>
        <end position="183"/>
    </location>
</feature>
<dbReference type="Proteomes" id="UP000244174">
    <property type="component" value="Unassembled WGS sequence"/>
</dbReference>
<protein>
    <submittedName>
        <fullName evidence="3">Linoleoyl-CoA desaturase</fullName>
    </submittedName>
</protein>
<dbReference type="RefSeq" id="WP_245889674.1">
    <property type="nucleotide sequence ID" value="NZ_QBKQ01000002.1"/>
</dbReference>
<dbReference type="GO" id="GO:0008610">
    <property type="term" value="P:lipid biosynthetic process"/>
    <property type="evidence" value="ECO:0007669"/>
    <property type="project" value="UniProtKB-ARBA"/>
</dbReference>
<feature type="transmembrane region" description="Helical" evidence="1">
    <location>
        <begin position="230"/>
        <end position="252"/>
    </location>
</feature>
<keyword evidence="1" id="KW-1133">Transmembrane helix</keyword>
<dbReference type="GO" id="GO:0016717">
    <property type="term" value="F:oxidoreductase activity, acting on paired donors, with oxidation of a pair of donors resulting in the reduction of molecular oxygen to two molecules of water"/>
    <property type="evidence" value="ECO:0007669"/>
    <property type="project" value="TreeGrafter"/>
</dbReference>
<feature type="domain" description="Fatty acid desaturase" evidence="2">
    <location>
        <begin position="65"/>
        <end position="338"/>
    </location>
</feature>
<accession>A0A2T6AGP8</accession>
<keyword evidence="1" id="KW-0812">Transmembrane</keyword>
<evidence type="ECO:0000313" key="4">
    <source>
        <dbReference type="Proteomes" id="UP000244174"/>
    </source>
</evidence>
<feature type="transmembrane region" description="Helical" evidence="1">
    <location>
        <begin position="204"/>
        <end position="224"/>
    </location>
</feature>
<evidence type="ECO:0000259" key="2">
    <source>
        <dbReference type="Pfam" id="PF00487"/>
    </source>
</evidence>
<evidence type="ECO:0000313" key="3">
    <source>
        <dbReference type="EMBL" id="PTX43008.1"/>
    </source>
</evidence>
<proteinExistence type="predicted"/>
<feature type="transmembrane region" description="Helical" evidence="1">
    <location>
        <begin position="43"/>
        <end position="63"/>
    </location>
</feature>
<dbReference type="CDD" id="cd03506">
    <property type="entry name" value="Delta6-FADS-like"/>
    <property type="match status" value="1"/>
</dbReference>
<name>A0A2T6AGP8_9FLAO</name>
<dbReference type="PANTHER" id="PTHR19353:SF19">
    <property type="entry name" value="DELTA(5) FATTY ACID DESATURASE C-RELATED"/>
    <property type="match status" value="1"/>
</dbReference>
<dbReference type="InterPro" id="IPR005804">
    <property type="entry name" value="FA_desaturase_dom"/>
</dbReference>
<gene>
    <name evidence="3" type="ORF">C8P64_1532</name>
</gene>
<keyword evidence="1" id="KW-0472">Membrane</keyword>